<dbReference type="PROSITE" id="PS00108">
    <property type="entry name" value="PROTEIN_KINASE_ST"/>
    <property type="match status" value="1"/>
</dbReference>
<organism evidence="8 9">
    <name type="scientific">Hibiscus sabdariffa</name>
    <name type="common">roselle</name>
    <dbReference type="NCBI Taxonomy" id="183260"/>
    <lineage>
        <taxon>Eukaryota</taxon>
        <taxon>Viridiplantae</taxon>
        <taxon>Streptophyta</taxon>
        <taxon>Embryophyta</taxon>
        <taxon>Tracheophyta</taxon>
        <taxon>Spermatophyta</taxon>
        <taxon>Magnoliopsida</taxon>
        <taxon>eudicotyledons</taxon>
        <taxon>Gunneridae</taxon>
        <taxon>Pentapetalae</taxon>
        <taxon>rosids</taxon>
        <taxon>malvids</taxon>
        <taxon>Malvales</taxon>
        <taxon>Malvaceae</taxon>
        <taxon>Malvoideae</taxon>
        <taxon>Hibiscus</taxon>
    </lineage>
</organism>
<evidence type="ECO:0000256" key="5">
    <source>
        <dbReference type="PROSITE-ProRule" id="PRU10141"/>
    </source>
</evidence>
<keyword evidence="1" id="KW-0808">Transferase</keyword>
<dbReference type="PROSITE" id="PS50011">
    <property type="entry name" value="PROTEIN_KINASE_DOM"/>
    <property type="match status" value="1"/>
</dbReference>
<dbReference type="InterPro" id="IPR008271">
    <property type="entry name" value="Ser/Thr_kinase_AS"/>
</dbReference>
<keyword evidence="2 5" id="KW-0547">Nucleotide-binding</keyword>
<proteinExistence type="inferred from homology"/>
<evidence type="ECO:0000256" key="4">
    <source>
        <dbReference type="ARBA" id="ARBA00022840"/>
    </source>
</evidence>
<dbReference type="PANTHER" id="PTHR48011">
    <property type="entry name" value="CCR4-NOT TRANSCRIPTIONAL COMPLEX SUBUNIT CAF120-RELATED"/>
    <property type="match status" value="1"/>
</dbReference>
<dbReference type="InterPro" id="IPR017441">
    <property type="entry name" value="Protein_kinase_ATP_BS"/>
</dbReference>
<evidence type="ECO:0000313" key="8">
    <source>
        <dbReference type="EMBL" id="KAK8524320.1"/>
    </source>
</evidence>
<dbReference type="SUPFAM" id="SSF56112">
    <property type="entry name" value="Protein kinase-like (PK-like)"/>
    <property type="match status" value="1"/>
</dbReference>
<dbReference type="CDD" id="cd06606">
    <property type="entry name" value="STKc_MAPKKK"/>
    <property type="match status" value="1"/>
</dbReference>
<keyword evidence="6" id="KW-0723">Serine/threonine-protein kinase</keyword>
<dbReference type="PROSITE" id="PS00107">
    <property type="entry name" value="PROTEIN_KINASE_ATP"/>
    <property type="match status" value="1"/>
</dbReference>
<dbReference type="Pfam" id="PF00069">
    <property type="entry name" value="Pkinase"/>
    <property type="match status" value="1"/>
</dbReference>
<dbReference type="InterPro" id="IPR011009">
    <property type="entry name" value="Kinase-like_dom_sf"/>
</dbReference>
<reference evidence="8 9" key="1">
    <citation type="journal article" date="2024" name="G3 (Bethesda)">
        <title>Genome assembly of Hibiscus sabdariffa L. provides insights into metabolisms of medicinal natural products.</title>
        <authorList>
            <person name="Kim T."/>
        </authorList>
    </citation>
    <scope>NUCLEOTIDE SEQUENCE [LARGE SCALE GENOMIC DNA]</scope>
    <source>
        <strain evidence="8">TK-2024</strain>
        <tissue evidence="8">Old leaves</tissue>
    </source>
</reference>
<dbReference type="EMBL" id="JBBPBM010000041">
    <property type="protein sequence ID" value="KAK8524320.1"/>
    <property type="molecule type" value="Genomic_DNA"/>
</dbReference>
<feature type="binding site" evidence="5">
    <location>
        <position position="33"/>
    </location>
    <ligand>
        <name>ATP</name>
        <dbReference type="ChEBI" id="CHEBI:30616"/>
    </ligand>
</feature>
<protein>
    <recommendedName>
        <fullName evidence="7">Protein kinase domain-containing protein</fullName>
    </recommendedName>
</protein>
<dbReference type="PANTHER" id="PTHR48011:SF6">
    <property type="entry name" value="PROTEIN KINASE DOMAIN-CONTAINING PROTEIN"/>
    <property type="match status" value="1"/>
</dbReference>
<dbReference type="Gene3D" id="1.10.510.10">
    <property type="entry name" value="Transferase(Phosphotransferase) domain 1"/>
    <property type="match status" value="1"/>
</dbReference>
<dbReference type="Proteomes" id="UP001472677">
    <property type="component" value="Unassembled WGS sequence"/>
</dbReference>
<keyword evidence="4 5" id="KW-0067">ATP-binding</keyword>
<keyword evidence="9" id="KW-1185">Reference proteome</keyword>
<dbReference type="InterPro" id="IPR052751">
    <property type="entry name" value="Plant_MAPKKK"/>
</dbReference>
<comment type="similarity">
    <text evidence="6">Belongs to the protein kinase superfamily.</text>
</comment>
<evidence type="ECO:0000256" key="1">
    <source>
        <dbReference type="ARBA" id="ARBA00022679"/>
    </source>
</evidence>
<evidence type="ECO:0000259" key="7">
    <source>
        <dbReference type="PROSITE" id="PS50011"/>
    </source>
</evidence>
<dbReference type="InterPro" id="IPR000719">
    <property type="entry name" value="Prot_kinase_dom"/>
</dbReference>
<keyword evidence="3" id="KW-0418">Kinase</keyword>
<dbReference type="SMART" id="SM00220">
    <property type="entry name" value="S_TKc"/>
    <property type="match status" value="1"/>
</dbReference>
<evidence type="ECO:0000256" key="3">
    <source>
        <dbReference type="ARBA" id="ARBA00022777"/>
    </source>
</evidence>
<sequence length="430" mass="47689">MAAWTRGRTIGRGSTATVSIATDNHSGHVFAVKSSELSQSECLRREQRILSTLSCPQIVAYKGCDISFENGKLLYNLFMEYAPNGTVTDAILKHSGGRLDEATIRSYTRGILSGLQFLHGNGIVHCDIKGRNILVTDDGVKIADFGCARKADGSMISGTPLYMAPEVARGDQQGFAADVWALGCTVIEMVTGATPWPDIGDDPLSALYRIGFSSDVPKIPSNISKQGKDFLTKCLKREPGKRWSATELLEHDFVKESNFTVKETNGSPLETPTSVLNKQLWGTIQRKPCLSTNCLMKRVQLLVEEGDVFPSEMSDWGLDEDWLTVRSNESNNVDEATSWCGDMGHDYYLGVNYYDLSEISRQKTSNSGCNGADSRLKTSSIMTCKHAAYVLCINLNESNDKFLLDAFFITVKLWFWSFTSKETMFVRYVK</sequence>
<accession>A0ABR2CVE4</accession>
<name>A0ABR2CVE4_9ROSI</name>
<feature type="domain" description="Protein kinase" evidence="7">
    <location>
        <begin position="4"/>
        <end position="254"/>
    </location>
</feature>
<evidence type="ECO:0000256" key="2">
    <source>
        <dbReference type="ARBA" id="ARBA00022741"/>
    </source>
</evidence>
<comment type="caution">
    <text evidence="8">The sequence shown here is derived from an EMBL/GenBank/DDBJ whole genome shotgun (WGS) entry which is preliminary data.</text>
</comment>
<evidence type="ECO:0000256" key="6">
    <source>
        <dbReference type="RuleBase" id="RU000304"/>
    </source>
</evidence>
<gene>
    <name evidence="8" type="ORF">V6N12_029186</name>
</gene>
<evidence type="ECO:0000313" key="9">
    <source>
        <dbReference type="Proteomes" id="UP001472677"/>
    </source>
</evidence>